<keyword evidence="7" id="KW-0285">Flavoprotein</keyword>
<evidence type="ECO:0000256" key="7">
    <source>
        <dbReference type="ARBA" id="ARBA00022630"/>
    </source>
</evidence>
<evidence type="ECO:0000256" key="5">
    <source>
        <dbReference type="ARBA" id="ARBA00007301"/>
    </source>
</evidence>
<dbReference type="GO" id="GO:0004733">
    <property type="term" value="F:pyridoxamine phosphate oxidase activity"/>
    <property type="evidence" value="ECO:0007669"/>
    <property type="project" value="UniProtKB-EC"/>
</dbReference>
<keyword evidence="12" id="KW-1185">Reference proteome</keyword>
<dbReference type="AlphaFoldDB" id="A0A9P0KAY9"/>
<dbReference type="Proteomes" id="UP001152888">
    <property type="component" value="Unassembled WGS sequence"/>
</dbReference>
<evidence type="ECO:0000256" key="6">
    <source>
        <dbReference type="ARBA" id="ARBA00012801"/>
    </source>
</evidence>
<comment type="caution">
    <text evidence="11">The sequence shown here is derived from an EMBL/GenBank/DDBJ whole genome shotgun (WGS) entry which is preliminary data.</text>
</comment>
<proteinExistence type="inferred from homology"/>
<accession>A0A9P0KAY9</accession>
<evidence type="ECO:0000256" key="1">
    <source>
        <dbReference type="ARBA" id="ARBA00001917"/>
    </source>
</evidence>
<evidence type="ECO:0000259" key="10">
    <source>
        <dbReference type="Pfam" id="PF01243"/>
    </source>
</evidence>
<dbReference type="OrthoDB" id="303614at2759"/>
<feature type="domain" description="Pyridoxamine 5'-phosphate oxidase N-terminal" evidence="10">
    <location>
        <begin position="40"/>
        <end position="140"/>
    </location>
</feature>
<dbReference type="GO" id="GO:0010181">
    <property type="term" value="F:FMN binding"/>
    <property type="evidence" value="ECO:0007669"/>
    <property type="project" value="InterPro"/>
</dbReference>
<organism evidence="11 12">
    <name type="scientific">Acanthoscelides obtectus</name>
    <name type="common">Bean weevil</name>
    <name type="synonym">Bruchus obtectus</name>
    <dbReference type="NCBI Taxonomy" id="200917"/>
    <lineage>
        <taxon>Eukaryota</taxon>
        <taxon>Metazoa</taxon>
        <taxon>Ecdysozoa</taxon>
        <taxon>Arthropoda</taxon>
        <taxon>Hexapoda</taxon>
        <taxon>Insecta</taxon>
        <taxon>Pterygota</taxon>
        <taxon>Neoptera</taxon>
        <taxon>Endopterygota</taxon>
        <taxon>Coleoptera</taxon>
        <taxon>Polyphaga</taxon>
        <taxon>Cucujiformia</taxon>
        <taxon>Chrysomeloidea</taxon>
        <taxon>Chrysomelidae</taxon>
        <taxon>Bruchinae</taxon>
        <taxon>Bruchini</taxon>
        <taxon>Acanthoscelides</taxon>
    </lineage>
</organism>
<gene>
    <name evidence="11" type="ORF">ACAOBT_LOCUS7517</name>
</gene>
<dbReference type="PIRSF" id="PIRSF000190">
    <property type="entry name" value="Pyd_amn-ph_oxd"/>
    <property type="match status" value="1"/>
</dbReference>
<dbReference type="EC" id="1.4.3.5" evidence="6"/>
<reference evidence="11" key="1">
    <citation type="submission" date="2022-03" db="EMBL/GenBank/DDBJ databases">
        <authorList>
            <person name="Sayadi A."/>
        </authorList>
    </citation>
    <scope>NUCLEOTIDE SEQUENCE</scope>
</reference>
<comment type="pathway">
    <text evidence="4">Cofactor metabolism; pyridoxal 5'-phosphate salvage; pyridoxal 5'-phosphate from pyridoxine 5'-phosphate: step 1/1.</text>
</comment>
<keyword evidence="8" id="KW-0288">FMN</keyword>
<dbReference type="Pfam" id="PF01243">
    <property type="entry name" value="PNPOx_N"/>
    <property type="match status" value="1"/>
</dbReference>
<comment type="similarity">
    <text evidence="5">Belongs to the pyridoxamine 5'-phosphate oxidase family.</text>
</comment>
<comment type="function">
    <text evidence="2">Catalyzes the oxidation of either pyridoxine 5'-phosphate (PNP) or pyridoxamine 5'-phosphate (PMP) into pyridoxal 5'-phosphate (PLP).</text>
</comment>
<dbReference type="GO" id="GO:0008615">
    <property type="term" value="P:pyridoxine biosynthetic process"/>
    <property type="evidence" value="ECO:0007669"/>
    <property type="project" value="InterPro"/>
</dbReference>
<sequence>MSKEESGLAHIDVEKGLSPIDLVEEWMKEYQEYSHTNKVLLNLATASREGEVSNRNVVLRELSDDGFTFLTVKNGKKVQHMTENPNVSACIYFSYIKDGKHVERQVRVEGVAEKLNKEKCKDYYEREPVYAKIRSIICDQGEKIEWDDLKKKHDEILRKYKEGAVGLEMPEHVVAYLIRPQKLDLYYAYDNFIADRIVFFKDKNAEWKLERVAT</sequence>
<comment type="pathway">
    <text evidence="3">Cofactor metabolism; pyridoxal 5'-phosphate salvage; pyridoxal 5'-phosphate from pyridoxamine 5'-phosphate: step 1/1.</text>
</comment>
<evidence type="ECO:0000313" key="11">
    <source>
        <dbReference type="EMBL" id="CAH1967727.1"/>
    </source>
</evidence>
<dbReference type="PANTHER" id="PTHR10851:SF4">
    <property type="entry name" value="PYRIDOXAL 5'-PHOSPHATE SYNTHASE"/>
    <property type="match status" value="1"/>
</dbReference>
<evidence type="ECO:0000256" key="2">
    <source>
        <dbReference type="ARBA" id="ARBA00003691"/>
    </source>
</evidence>
<dbReference type="PANTHER" id="PTHR10851">
    <property type="entry name" value="PYRIDOXINE-5-PHOSPHATE OXIDASE"/>
    <property type="match status" value="1"/>
</dbReference>
<dbReference type="InterPro" id="IPR012349">
    <property type="entry name" value="Split_barrel_FMN-bd"/>
</dbReference>
<evidence type="ECO:0000256" key="9">
    <source>
        <dbReference type="ARBA" id="ARBA00023002"/>
    </source>
</evidence>
<dbReference type="Gene3D" id="2.30.110.10">
    <property type="entry name" value="Electron Transport, Fmn-binding Protein, Chain A"/>
    <property type="match status" value="1"/>
</dbReference>
<dbReference type="InterPro" id="IPR011576">
    <property type="entry name" value="Pyridox_Oxase_N"/>
</dbReference>
<evidence type="ECO:0000313" key="12">
    <source>
        <dbReference type="Proteomes" id="UP001152888"/>
    </source>
</evidence>
<evidence type="ECO:0000256" key="3">
    <source>
        <dbReference type="ARBA" id="ARBA00004738"/>
    </source>
</evidence>
<name>A0A9P0KAY9_ACAOB</name>
<dbReference type="SUPFAM" id="SSF50475">
    <property type="entry name" value="FMN-binding split barrel"/>
    <property type="match status" value="1"/>
</dbReference>
<dbReference type="InterPro" id="IPR000659">
    <property type="entry name" value="Pyridox_Oxase"/>
</dbReference>
<evidence type="ECO:0000256" key="4">
    <source>
        <dbReference type="ARBA" id="ARBA00005037"/>
    </source>
</evidence>
<dbReference type="EMBL" id="CAKOFQ010006747">
    <property type="protein sequence ID" value="CAH1967727.1"/>
    <property type="molecule type" value="Genomic_DNA"/>
</dbReference>
<protein>
    <recommendedName>
        <fullName evidence="6">pyridoxal 5'-phosphate synthase</fullName>
        <ecNumber evidence="6">1.4.3.5</ecNumber>
    </recommendedName>
</protein>
<comment type="cofactor">
    <cofactor evidence="1">
        <name>FMN</name>
        <dbReference type="ChEBI" id="CHEBI:58210"/>
    </cofactor>
</comment>
<evidence type="ECO:0000256" key="8">
    <source>
        <dbReference type="ARBA" id="ARBA00022643"/>
    </source>
</evidence>
<keyword evidence="9" id="KW-0560">Oxidoreductase</keyword>